<proteinExistence type="predicted"/>
<dbReference type="EMBL" id="KQ982769">
    <property type="protein sequence ID" value="KYQ50880.1"/>
    <property type="molecule type" value="Genomic_DNA"/>
</dbReference>
<feature type="non-terminal residue" evidence="1">
    <location>
        <position position="1"/>
    </location>
</feature>
<dbReference type="Proteomes" id="UP000075809">
    <property type="component" value="Unassembled WGS sequence"/>
</dbReference>
<evidence type="ECO:0000313" key="2">
    <source>
        <dbReference type="Proteomes" id="UP000075809"/>
    </source>
</evidence>
<protein>
    <submittedName>
        <fullName evidence="1">Uncharacterized protein</fullName>
    </submittedName>
</protein>
<accession>A0A151WSM9</accession>
<keyword evidence="2" id="KW-1185">Reference proteome</keyword>
<dbReference type="AlphaFoldDB" id="A0A151WSM9"/>
<gene>
    <name evidence="1" type="ORF">ALC60_10019</name>
</gene>
<reference evidence="1 2" key="1">
    <citation type="submission" date="2015-09" db="EMBL/GenBank/DDBJ databases">
        <title>Trachymyrmex zeteki WGS genome.</title>
        <authorList>
            <person name="Nygaard S."/>
            <person name="Hu H."/>
            <person name="Boomsma J."/>
            <person name="Zhang G."/>
        </authorList>
    </citation>
    <scope>NUCLEOTIDE SEQUENCE [LARGE SCALE GENOMIC DNA]</scope>
    <source>
        <strain evidence="1">Tzet28-1</strain>
        <tissue evidence="1">Whole body</tissue>
    </source>
</reference>
<organism evidence="1 2">
    <name type="scientific">Mycetomoellerius zeteki</name>
    <dbReference type="NCBI Taxonomy" id="64791"/>
    <lineage>
        <taxon>Eukaryota</taxon>
        <taxon>Metazoa</taxon>
        <taxon>Ecdysozoa</taxon>
        <taxon>Arthropoda</taxon>
        <taxon>Hexapoda</taxon>
        <taxon>Insecta</taxon>
        <taxon>Pterygota</taxon>
        <taxon>Neoptera</taxon>
        <taxon>Endopterygota</taxon>
        <taxon>Hymenoptera</taxon>
        <taxon>Apocrita</taxon>
        <taxon>Aculeata</taxon>
        <taxon>Formicoidea</taxon>
        <taxon>Formicidae</taxon>
        <taxon>Myrmicinae</taxon>
        <taxon>Mycetomoellerius</taxon>
    </lineage>
</organism>
<evidence type="ECO:0000313" key="1">
    <source>
        <dbReference type="EMBL" id="KYQ50880.1"/>
    </source>
</evidence>
<name>A0A151WSM9_9HYME</name>
<sequence length="96" mass="10771">TDLQKHVTVSSTSMESDVSMAEYLRTFLFPSPNIGTRARRYQGGTGKWAWGIKWRGREGKGKGGQEASRERKRKGKIYISSAPVDWLESLGRPLGQ</sequence>